<dbReference type="InterPro" id="IPR006164">
    <property type="entry name" value="DNA_bd_Ku70/Ku80"/>
</dbReference>
<reference evidence="20 21" key="1">
    <citation type="submission" date="2024-01" db="EMBL/GenBank/DDBJ databases">
        <authorList>
            <consortium name="Genoscope - CEA"/>
            <person name="William W."/>
        </authorList>
    </citation>
    <scope>NUCLEOTIDE SEQUENCE [LARGE SCALE GENOMIC DNA]</scope>
    <source>
        <strain evidence="20 21">29B2s-10</strain>
    </source>
</reference>
<evidence type="ECO:0000256" key="6">
    <source>
        <dbReference type="ARBA" id="ARBA00022454"/>
    </source>
</evidence>
<evidence type="ECO:0000259" key="19">
    <source>
        <dbReference type="SMART" id="SM00559"/>
    </source>
</evidence>
<dbReference type="Proteomes" id="UP001497600">
    <property type="component" value="Chromosome H"/>
</dbReference>
<dbReference type="Pfam" id="PF02735">
    <property type="entry name" value="Ku"/>
    <property type="match status" value="1"/>
</dbReference>
<evidence type="ECO:0000256" key="16">
    <source>
        <dbReference type="ARBA" id="ARBA00023242"/>
    </source>
</evidence>
<evidence type="ECO:0000256" key="8">
    <source>
        <dbReference type="ARBA" id="ARBA00022763"/>
    </source>
</evidence>
<dbReference type="EC" id="3.6.4.12" evidence="4"/>
<evidence type="ECO:0000313" key="21">
    <source>
        <dbReference type="Proteomes" id="UP001497600"/>
    </source>
</evidence>
<keyword evidence="16" id="KW-0539">Nucleus</keyword>
<dbReference type="InterPro" id="IPR006165">
    <property type="entry name" value="Ku70"/>
</dbReference>
<accession>A0ABP0ELV1</accession>
<keyword evidence="10 20" id="KW-0347">Helicase</keyword>
<dbReference type="EMBL" id="OZ004260">
    <property type="protein sequence ID" value="CAK7921103.1"/>
    <property type="molecule type" value="Genomic_DNA"/>
</dbReference>
<dbReference type="SMART" id="SM00559">
    <property type="entry name" value="Ku78"/>
    <property type="match status" value="1"/>
</dbReference>
<evidence type="ECO:0000256" key="10">
    <source>
        <dbReference type="ARBA" id="ARBA00022806"/>
    </source>
</evidence>
<keyword evidence="15" id="KW-0234">DNA repair</keyword>
<evidence type="ECO:0000256" key="7">
    <source>
        <dbReference type="ARBA" id="ARBA00022741"/>
    </source>
</evidence>
<dbReference type="PIRSF" id="PIRSF003033">
    <property type="entry name" value="Ku70"/>
    <property type="match status" value="1"/>
</dbReference>
<name>A0ABP0ELV1_9ASCO</name>
<feature type="region of interest" description="Disordered" evidence="18">
    <location>
        <begin position="346"/>
        <end position="370"/>
    </location>
</feature>
<dbReference type="Gene3D" id="3.40.50.410">
    <property type="entry name" value="von Willebrand factor, type A domain"/>
    <property type="match status" value="1"/>
</dbReference>
<dbReference type="Pfam" id="PF03730">
    <property type="entry name" value="Ku_C"/>
    <property type="match status" value="1"/>
</dbReference>
<keyword evidence="8" id="KW-0227">DNA damage</keyword>
<dbReference type="GO" id="GO:0004386">
    <property type="term" value="F:helicase activity"/>
    <property type="evidence" value="ECO:0007669"/>
    <property type="project" value="UniProtKB-KW"/>
</dbReference>
<dbReference type="InterPro" id="IPR036465">
    <property type="entry name" value="vWFA_dom_sf"/>
</dbReference>
<evidence type="ECO:0000256" key="11">
    <source>
        <dbReference type="ARBA" id="ARBA00022840"/>
    </source>
</evidence>
<keyword evidence="13" id="KW-0238">DNA-binding</keyword>
<evidence type="ECO:0000256" key="14">
    <source>
        <dbReference type="ARBA" id="ARBA00023172"/>
    </source>
</evidence>
<feature type="compositionally biased region" description="Polar residues" evidence="18">
    <location>
        <begin position="346"/>
        <end position="355"/>
    </location>
</feature>
<dbReference type="Gene3D" id="2.40.290.10">
    <property type="match status" value="1"/>
</dbReference>
<evidence type="ECO:0000256" key="1">
    <source>
        <dbReference type="ARBA" id="ARBA00004123"/>
    </source>
</evidence>
<dbReference type="Pfam" id="PF03731">
    <property type="entry name" value="Ku_N"/>
    <property type="match status" value="1"/>
</dbReference>
<evidence type="ECO:0000256" key="17">
    <source>
        <dbReference type="ARBA" id="ARBA00031811"/>
    </source>
</evidence>
<dbReference type="InterPro" id="IPR016194">
    <property type="entry name" value="SPOC-like_C_dom_sf"/>
</dbReference>
<dbReference type="Gene3D" id="1.10.1600.10">
    <property type="match status" value="1"/>
</dbReference>
<keyword evidence="9" id="KW-0378">Hydrolase</keyword>
<evidence type="ECO:0000256" key="4">
    <source>
        <dbReference type="ARBA" id="ARBA00012551"/>
    </source>
</evidence>
<evidence type="ECO:0000256" key="12">
    <source>
        <dbReference type="ARBA" id="ARBA00022895"/>
    </source>
</evidence>
<dbReference type="SUPFAM" id="SSF100939">
    <property type="entry name" value="SPOC domain-like"/>
    <property type="match status" value="1"/>
</dbReference>
<keyword evidence="6" id="KW-0158">Chromosome</keyword>
<evidence type="ECO:0000313" key="20">
    <source>
        <dbReference type="EMBL" id="CAK7921103.1"/>
    </source>
</evidence>
<dbReference type="InterPro" id="IPR005161">
    <property type="entry name" value="Ku_N"/>
</dbReference>
<evidence type="ECO:0000256" key="5">
    <source>
        <dbReference type="ARBA" id="ARBA00021796"/>
    </source>
</evidence>
<keyword evidence="21" id="KW-1185">Reference proteome</keyword>
<evidence type="ECO:0000256" key="2">
    <source>
        <dbReference type="ARBA" id="ARBA00004574"/>
    </source>
</evidence>
<dbReference type="InterPro" id="IPR005160">
    <property type="entry name" value="Ku_C"/>
</dbReference>
<keyword evidence="11" id="KW-0067">ATP-binding</keyword>
<comment type="similarity">
    <text evidence="3">Belongs to the ku70 family.</text>
</comment>
<evidence type="ECO:0000256" key="13">
    <source>
        <dbReference type="ARBA" id="ARBA00023125"/>
    </source>
</evidence>
<sequence length="752" mass="87075">MSDQDPDLTYRQYEIREGIIFLIELTPDIFLPLEQLNYKSQFHEILLAINELISELVISLPSTGIGIYLYNCATTGTNFKKDSGINKIFTLNDVNSKNMKILNDLIQDDINNVKRLEDLFSVKRNTDNEYYDNLPIVLNSMLNICNMKTHYNNKKVIWFTNNDNPYNNDKGKKRLWKIINDFEEYKINISPLFLDKFESGEKLPFDMKKFRNIFLNYGEWQEANDDHSGDEENTTDIKVENENSQYFDQDMKRRITSKKLRKTTLSTTLRSYILRLKEIKRVQFSCNLILSDGTGSKGEIGGEFGCSIKGYSMYNHEKPRRFESIYNKGETSQIVHVKTKYIDATTNEEIPTNAKSGESNDGGDDDSQMLPQIKKGYATNDTVFYLNDKQLHYLKNYTFDHTPDGISEPTEDEDKDELETAKLEYSEPAYLKLIGFRKLENFKPYYNTSNPIFVTADINNGLRLPSSAGGFENSFATFSSLYQSCVALKRFAVLFGCTKKNSTPSMYGLYPTRVVNSTKNNTSNFSSFKEFPEGFFLIRLPWVDDIRSIPEYILTNGKYLSDESLEGDESTNELIENYKMMINEFGLKSYQPNKTPNPTLNYFYKVLRMHLLQMPSESDPSKEIVENDQTIESLINVHNHLCGKQKEINQTRNEIIKYLNMTLNRLSNESINNKRQYESEGGVSKKAKTEEVVLTDSDVLTAWKKNTWTYFNVAQLRTFISKHKGKIKKATRRADMIDNITEFLEERYGASE</sequence>
<dbReference type="InterPro" id="IPR047087">
    <property type="entry name" value="KU70_core_dom"/>
</dbReference>
<protein>
    <recommendedName>
        <fullName evidence="5">ATP-dependent DNA helicase II subunit 1</fullName>
        <ecNumber evidence="4">3.6.4.12</ecNumber>
    </recommendedName>
    <alternativeName>
        <fullName evidence="17">ATP-dependent DNA helicase II subunit Ku70</fullName>
    </alternativeName>
</protein>
<organism evidence="20 21">
    <name type="scientific">[Candida] anglica</name>
    <dbReference type="NCBI Taxonomy" id="148631"/>
    <lineage>
        <taxon>Eukaryota</taxon>
        <taxon>Fungi</taxon>
        <taxon>Dikarya</taxon>
        <taxon>Ascomycota</taxon>
        <taxon>Saccharomycotina</taxon>
        <taxon>Pichiomycetes</taxon>
        <taxon>Debaryomycetaceae</taxon>
        <taxon>Kurtzmaniella</taxon>
    </lineage>
</organism>
<dbReference type="PANTHER" id="PTHR12604">
    <property type="entry name" value="KU AUTOANTIGEN DNA HELICASE"/>
    <property type="match status" value="1"/>
</dbReference>
<evidence type="ECO:0000256" key="15">
    <source>
        <dbReference type="ARBA" id="ARBA00023204"/>
    </source>
</evidence>
<gene>
    <name evidence="20" type="primary">YKU70</name>
    <name evidence="20" type="ORF">CAAN4_H10220</name>
</gene>
<keyword evidence="12" id="KW-0779">Telomere</keyword>
<proteinExistence type="inferred from homology"/>
<keyword evidence="14" id="KW-0233">DNA recombination</keyword>
<dbReference type="CDD" id="cd00788">
    <property type="entry name" value="KU70"/>
    <property type="match status" value="1"/>
</dbReference>
<feature type="domain" description="Ku" evidence="19">
    <location>
        <begin position="366"/>
        <end position="557"/>
    </location>
</feature>
<comment type="subcellular location">
    <subcellularLocation>
        <location evidence="2">Chromosome</location>
        <location evidence="2">Telomere</location>
    </subcellularLocation>
    <subcellularLocation>
        <location evidence="1">Nucleus</location>
    </subcellularLocation>
</comment>
<evidence type="ECO:0000256" key="18">
    <source>
        <dbReference type="SAM" id="MobiDB-lite"/>
    </source>
</evidence>
<dbReference type="PANTHER" id="PTHR12604:SF2">
    <property type="entry name" value="X-RAY REPAIR CROSS-COMPLEMENTING PROTEIN 6"/>
    <property type="match status" value="1"/>
</dbReference>
<dbReference type="SUPFAM" id="SSF53300">
    <property type="entry name" value="vWA-like"/>
    <property type="match status" value="1"/>
</dbReference>
<evidence type="ECO:0000256" key="9">
    <source>
        <dbReference type="ARBA" id="ARBA00022801"/>
    </source>
</evidence>
<keyword evidence="7" id="KW-0547">Nucleotide-binding</keyword>
<evidence type="ECO:0000256" key="3">
    <source>
        <dbReference type="ARBA" id="ARBA00005240"/>
    </source>
</evidence>